<evidence type="ECO:0000256" key="5">
    <source>
        <dbReference type="ARBA" id="ARBA00023163"/>
    </source>
</evidence>
<gene>
    <name evidence="8" type="ORF">R3P95_09665</name>
</gene>
<dbReference type="EMBL" id="JAWLKE010000003">
    <property type="protein sequence ID" value="MDV6230815.1"/>
    <property type="molecule type" value="Genomic_DNA"/>
</dbReference>
<dbReference type="Pfam" id="PF08220">
    <property type="entry name" value="HTH_DeoR"/>
    <property type="match status" value="1"/>
</dbReference>
<dbReference type="InterPro" id="IPR014036">
    <property type="entry name" value="DeoR-like_C"/>
</dbReference>
<evidence type="ECO:0000259" key="7">
    <source>
        <dbReference type="PROSITE" id="PS51000"/>
    </source>
</evidence>
<comment type="caution">
    <text evidence="8">The sequence shown here is derived from an EMBL/GenBank/DDBJ whole genome shotgun (WGS) entry which is preliminary data.</text>
</comment>
<reference evidence="8 9" key="1">
    <citation type="submission" date="2023-10" db="EMBL/GenBank/DDBJ databases">
        <title>Development of a sustainable strategy for remediation of hydrocarbon-contaminated territories based on the waste exchange concept.</title>
        <authorList>
            <person name="Krivoruchko A."/>
        </authorList>
    </citation>
    <scope>NUCLEOTIDE SEQUENCE [LARGE SCALE GENOMIC DNA]</scope>
    <source>
        <strain evidence="8 9">IEGM 1322</strain>
    </source>
</reference>
<evidence type="ECO:0000256" key="1">
    <source>
        <dbReference type="ARBA" id="ARBA00021390"/>
    </source>
</evidence>
<dbReference type="PRINTS" id="PR00037">
    <property type="entry name" value="HTHLACR"/>
</dbReference>
<keyword evidence="3" id="KW-0805">Transcription regulation</keyword>
<dbReference type="SMART" id="SM01134">
    <property type="entry name" value="DeoRC"/>
    <property type="match status" value="1"/>
</dbReference>
<keyword evidence="2" id="KW-0678">Repressor</keyword>
<dbReference type="InterPro" id="IPR036388">
    <property type="entry name" value="WH-like_DNA-bd_sf"/>
</dbReference>
<dbReference type="Gene3D" id="3.40.50.1360">
    <property type="match status" value="1"/>
</dbReference>
<evidence type="ECO:0000256" key="3">
    <source>
        <dbReference type="ARBA" id="ARBA00023015"/>
    </source>
</evidence>
<dbReference type="PROSITE" id="PS00894">
    <property type="entry name" value="HTH_DEOR_1"/>
    <property type="match status" value="1"/>
</dbReference>
<dbReference type="InterPro" id="IPR036390">
    <property type="entry name" value="WH_DNA-bd_sf"/>
</dbReference>
<evidence type="ECO:0000256" key="4">
    <source>
        <dbReference type="ARBA" id="ARBA00023125"/>
    </source>
</evidence>
<dbReference type="InterPro" id="IPR037171">
    <property type="entry name" value="NagB/RpiA_transferase-like"/>
</dbReference>
<evidence type="ECO:0000313" key="9">
    <source>
        <dbReference type="Proteomes" id="UP001185899"/>
    </source>
</evidence>
<evidence type="ECO:0000313" key="8">
    <source>
        <dbReference type="EMBL" id="MDV6230815.1"/>
    </source>
</evidence>
<dbReference type="GO" id="GO:0003677">
    <property type="term" value="F:DNA binding"/>
    <property type="evidence" value="ECO:0007669"/>
    <property type="project" value="UniProtKB-KW"/>
</dbReference>
<name>A0ABU4AX61_9NOCA</name>
<dbReference type="PANTHER" id="PTHR30363:SF4">
    <property type="entry name" value="GLYCEROL-3-PHOSPHATE REGULON REPRESSOR"/>
    <property type="match status" value="1"/>
</dbReference>
<dbReference type="PANTHER" id="PTHR30363">
    <property type="entry name" value="HTH-TYPE TRANSCRIPTIONAL REGULATOR SRLR-RELATED"/>
    <property type="match status" value="1"/>
</dbReference>
<comment type="function">
    <text evidence="6">Repressor of the lactose catabolism operon. Galactose-6-phosphate is the inducer.</text>
</comment>
<dbReference type="SUPFAM" id="SSF100950">
    <property type="entry name" value="NagB/RpiA/CoA transferase-like"/>
    <property type="match status" value="1"/>
</dbReference>
<keyword evidence="4 8" id="KW-0238">DNA-binding</keyword>
<protein>
    <recommendedName>
        <fullName evidence="1">Lactose phosphotransferase system repressor</fullName>
    </recommendedName>
</protein>
<dbReference type="InterPro" id="IPR001034">
    <property type="entry name" value="DeoR_HTH"/>
</dbReference>
<dbReference type="Gene3D" id="1.10.10.10">
    <property type="entry name" value="Winged helix-like DNA-binding domain superfamily/Winged helix DNA-binding domain"/>
    <property type="match status" value="1"/>
</dbReference>
<sequence>MATLLKPERHFRILELLRTTGKILSSELAVTFDVSEDTIRRDLDELGAEGKLKRVHGGALVVSTLHQDYRDRRGQEASAKSLVARAAASLLQDSQVILIDGGTTAIEVTKQLDPQLRATFVTHSPSTAVNLAEHPHCEVVVVGGRLLKNAMVTVGAQTLKTYESINADVAILGILGINVDSGITHFEYEEAQIKRAMIEGAHRSIVLCTSDKLGYSGAFQVAPLSAITTLAVEPGLDPALLRQYRDSGVECISVDDIEQGGQASAATTDRAQ</sequence>
<dbReference type="SMART" id="SM00420">
    <property type="entry name" value="HTH_DEOR"/>
    <property type="match status" value="1"/>
</dbReference>
<dbReference type="Pfam" id="PF00455">
    <property type="entry name" value="DeoRC"/>
    <property type="match status" value="1"/>
</dbReference>
<dbReference type="Proteomes" id="UP001185899">
    <property type="component" value="Unassembled WGS sequence"/>
</dbReference>
<proteinExistence type="predicted"/>
<dbReference type="InterPro" id="IPR050313">
    <property type="entry name" value="Carb_Metab_HTH_regulators"/>
</dbReference>
<feature type="domain" description="HTH deoR-type" evidence="7">
    <location>
        <begin position="6"/>
        <end position="61"/>
    </location>
</feature>
<dbReference type="PROSITE" id="PS51000">
    <property type="entry name" value="HTH_DEOR_2"/>
    <property type="match status" value="1"/>
</dbReference>
<keyword evidence="9" id="KW-1185">Reference proteome</keyword>
<accession>A0ABU4AX61</accession>
<evidence type="ECO:0000256" key="2">
    <source>
        <dbReference type="ARBA" id="ARBA00022491"/>
    </source>
</evidence>
<dbReference type="SUPFAM" id="SSF46785">
    <property type="entry name" value="Winged helix' DNA-binding domain"/>
    <property type="match status" value="1"/>
</dbReference>
<keyword evidence="5" id="KW-0804">Transcription</keyword>
<evidence type="ECO:0000256" key="6">
    <source>
        <dbReference type="ARBA" id="ARBA00024937"/>
    </source>
</evidence>
<dbReference type="InterPro" id="IPR018356">
    <property type="entry name" value="Tscrpt_reg_HTH_DeoR_CS"/>
</dbReference>
<organism evidence="8 9">
    <name type="scientific">Rhodococcus cercidiphylli</name>
    <dbReference type="NCBI Taxonomy" id="489916"/>
    <lineage>
        <taxon>Bacteria</taxon>
        <taxon>Bacillati</taxon>
        <taxon>Actinomycetota</taxon>
        <taxon>Actinomycetes</taxon>
        <taxon>Mycobacteriales</taxon>
        <taxon>Nocardiaceae</taxon>
        <taxon>Rhodococcus</taxon>
    </lineage>
</organism>
<dbReference type="RefSeq" id="WP_317548208.1">
    <property type="nucleotide sequence ID" value="NZ_JAWLKE010000003.1"/>
</dbReference>